<comment type="caution">
    <text evidence="2">The sequence shown here is derived from an EMBL/GenBank/DDBJ whole genome shotgun (WGS) entry which is preliminary data.</text>
</comment>
<protein>
    <submittedName>
        <fullName evidence="2">Uncharacterized protein</fullName>
    </submittedName>
</protein>
<evidence type="ECO:0000313" key="2">
    <source>
        <dbReference type="EMBL" id="KAK0744106.1"/>
    </source>
</evidence>
<sequence length="143" mass="15442">MHSGSSPAFPGPVNRPDVPILPLKIPRSSTPLGSGEHGPQTEILLPTAMEHEPQSISPQYIMPWHHCCPTRRVSDSNNPRLEGDNTTPSSRSCCPVPHTFPNTTDPHSSGPPFSSRNNTARHQHSVINASPPSARPSITSPRP</sequence>
<keyword evidence="3" id="KW-1185">Reference proteome</keyword>
<feature type="compositionally biased region" description="Polar residues" evidence="1">
    <location>
        <begin position="125"/>
        <end position="143"/>
    </location>
</feature>
<proteinExistence type="predicted"/>
<dbReference type="AlphaFoldDB" id="A0AA40K323"/>
<feature type="compositionally biased region" description="Polar residues" evidence="1">
    <location>
        <begin position="100"/>
        <end position="118"/>
    </location>
</feature>
<evidence type="ECO:0000256" key="1">
    <source>
        <dbReference type="SAM" id="MobiDB-lite"/>
    </source>
</evidence>
<feature type="region of interest" description="Disordered" evidence="1">
    <location>
        <begin position="1"/>
        <end position="54"/>
    </location>
</feature>
<dbReference type="Proteomes" id="UP001172155">
    <property type="component" value="Unassembled WGS sequence"/>
</dbReference>
<accession>A0AA40K323</accession>
<feature type="region of interest" description="Disordered" evidence="1">
    <location>
        <begin position="71"/>
        <end position="143"/>
    </location>
</feature>
<dbReference type="EMBL" id="JAUKUD010000005">
    <property type="protein sequence ID" value="KAK0744106.1"/>
    <property type="molecule type" value="Genomic_DNA"/>
</dbReference>
<gene>
    <name evidence="2" type="ORF">B0T18DRAFT_196595</name>
</gene>
<organism evidence="2 3">
    <name type="scientific">Schizothecium vesticola</name>
    <dbReference type="NCBI Taxonomy" id="314040"/>
    <lineage>
        <taxon>Eukaryota</taxon>
        <taxon>Fungi</taxon>
        <taxon>Dikarya</taxon>
        <taxon>Ascomycota</taxon>
        <taxon>Pezizomycotina</taxon>
        <taxon>Sordariomycetes</taxon>
        <taxon>Sordariomycetidae</taxon>
        <taxon>Sordariales</taxon>
        <taxon>Schizotheciaceae</taxon>
        <taxon>Schizothecium</taxon>
    </lineage>
</organism>
<feature type="compositionally biased region" description="Polar residues" evidence="1">
    <location>
        <begin position="75"/>
        <end position="92"/>
    </location>
</feature>
<name>A0AA40K323_9PEZI</name>
<reference evidence="2" key="1">
    <citation type="submission" date="2023-06" db="EMBL/GenBank/DDBJ databases">
        <title>Genome-scale phylogeny and comparative genomics of the fungal order Sordariales.</title>
        <authorList>
            <consortium name="Lawrence Berkeley National Laboratory"/>
            <person name="Hensen N."/>
            <person name="Bonometti L."/>
            <person name="Westerberg I."/>
            <person name="Brannstrom I.O."/>
            <person name="Guillou S."/>
            <person name="Cros-Aarteil S."/>
            <person name="Calhoun S."/>
            <person name="Haridas S."/>
            <person name="Kuo A."/>
            <person name="Mondo S."/>
            <person name="Pangilinan J."/>
            <person name="Riley R."/>
            <person name="LaButti K."/>
            <person name="Andreopoulos B."/>
            <person name="Lipzen A."/>
            <person name="Chen C."/>
            <person name="Yanf M."/>
            <person name="Daum C."/>
            <person name="Ng V."/>
            <person name="Clum A."/>
            <person name="Steindorff A."/>
            <person name="Ohm R."/>
            <person name="Martin F."/>
            <person name="Silar P."/>
            <person name="Natvig D."/>
            <person name="Lalanne C."/>
            <person name="Gautier V."/>
            <person name="Ament-velasquez S.L."/>
            <person name="Kruys A."/>
            <person name="Hutchinson M.I."/>
            <person name="Powell A.J."/>
            <person name="Barry K."/>
            <person name="Miller A.N."/>
            <person name="Grigoriev I.V."/>
            <person name="Debuchy R."/>
            <person name="Gladieux P."/>
            <person name="Thoren M.H."/>
            <person name="Johannesson H."/>
        </authorList>
    </citation>
    <scope>NUCLEOTIDE SEQUENCE</scope>
    <source>
        <strain evidence="2">SMH3187-1</strain>
    </source>
</reference>
<evidence type="ECO:0000313" key="3">
    <source>
        <dbReference type="Proteomes" id="UP001172155"/>
    </source>
</evidence>